<evidence type="ECO:0000313" key="2">
    <source>
        <dbReference type="WBParaSite" id="nRc.2.0.1.t06197-RA"/>
    </source>
</evidence>
<dbReference type="InterPro" id="IPR029034">
    <property type="entry name" value="Cystine-knot_cytokine"/>
</dbReference>
<sequence>MVYGLLDSEIENTITAHGKCKQKYLNFVVLRNMGTKDCQIWKRFNLPVRVSCECFVDEMSFFSRYERERLRNRDTT</sequence>
<organism evidence="1 2">
    <name type="scientific">Romanomermis culicivorax</name>
    <name type="common">Nematode worm</name>
    <dbReference type="NCBI Taxonomy" id="13658"/>
    <lineage>
        <taxon>Eukaryota</taxon>
        <taxon>Metazoa</taxon>
        <taxon>Ecdysozoa</taxon>
        <taxon>Nematoda</taxon>
        <taxon>Enoplea</taxon>
        <taxon>Dorylaimia</taxon>
        <taxon>Mermithida</taxon>
        <taxon>Mermithoidea</taxon>
        <taxon>Mermithidae</taxon>
        <taxon>Romanomermis</taxon>
    </lineage>
</organism>
<dbReference type="PANTHER" id="PTHR33995:SF7">
    <property type="entry name" value="BURSICON SUBUNIT ALPHA-RELATED"/>
    <property type="match status" value="1"/>
</dbReference>
<evidence type="ECO:0000313" key="1">
    <source>
        <dbReference type="Proteomes" id="UP000887565"/>
    </source>
</evidence>
<dbReference type="Proteomes" id="UP000887565">
    <property type="component" value="Unplaced"/>
</dbReference>
<dbReference type="WBParaSite" id="nRc.2.0.1.t06197-RA">
    <property type="protein sequence ID" value="nRc.2.0.1.t06197-RA"/>
    <property type="gene ID" value="nRc.2.0.1.g06197"/>
</dbReference>
<accession>A0A915HX98</accession>
<dbReference type="AlphaFoldDB" id="A0A915HX98"/>
<name>A0A915HX98_ROMCU</name>
<proteinExistence type="predicted"/>
<protein>
    <submittedName>
        <fullName evidence="2">Uncharacterized protein</fullName>
    </submittedName>
</protein>
<dbReference type="PANTHER" id="PTHR33995">
    <property type="entry name" value="PROTEIN CBG18546"/>
    <property type="match status" value="1"/>
</dbReference>
<dbReference type="SUPFAM" id="SSF57501">
    <property type="entry name" value="Cystine-knot cytokines"/>
    <property type="match status" value="1"/>
</dbReference>
<reference evidence="2" key="1">
    <citation type="submission" date="2022-11" db="UniProtKB">
        <authorList>
            <consortium name="WormBaseParasite"/>
        </authorList>
    </citation>
    <scope>IDENTIFICATION</scope>
</reference>
<keyword evidence="1" id="KW-1185">Reference proteome</keyword>